<comment type="catalytic activity">
    <reaction evidence="11 12">
        <text>ATP + H2O = ADP + phosphate + H(+)</text>
        <dbReference type="Rhea" id="RHEA:13065"/>
        <dbReference type="ChEBI" id="CHEBI:15377"/>
        <dbReference type="ChEBI" id="CHEBI:15378"/>
        <dbReference type="ChEBI" id="CHEBI:30616"/>
        <dbReference type="ChEBI" id="CHEBI:43474"/>
        <dbReference type="ChEBI" id="CHEBI:456216"/>
        <dbReference type="EC" id="5.6.2.4"/>
    </reaction>
</comment>
<comment type="subunit">
    <text evidence="12">Component of the replication restart primosome.</text>
</comment>
<evidence type="ECO:0000256" key="4">
    <source>
        <dbReference type="ARBA" id="ARBA00022741"/>
    </source>
</evidence>
<comment type="similarity">
    <text evidence="12">Belongs to the helicase family. PriA subfamily.</text>
</comment>
<evidence type="ECO:0000259" key="14">
    <source>
        <dbReference type="PROSITE" id="PS51192"/>
    </source>
</evidence>
<proteinExistence type="inferred from homology"/>
<dbReference type="InterPro" id="IPR005259">
    <property type="entry name" value="PriA"/>
</dbReference>
<feature type="binding site" evidence="12">
    <location>
        <position position="524"/>
    </location>
    <ligand>
        <name>Zn(2+)</name>
        <dbReference type="ChEBI" id="CHEBI:29105"/>
        <label>1</label>
    </ligand>
</feature>
<evidence type="ECO:0000256" key="9">
    <source>
        <dbReference type="ARBA" id="ARBA00023125"/>
    </source>
</evidence>
<dbReference type="FunFam" id="3.40.50.300:FF:000489">
    <property type="entry name" value="Primosome assembly protein PriA"/>
    <property type="match status" value="1"/>
</dbReference>
<feature type="binding site" evidence="12">
    <location>
        <position position="481"/>
    </location>
    <ligand>
        <name>Zn(2+)</name>
        <dbReference type="ChEBI" id="CHEBI:29105"/>
        <label>1</label>
    </ligand>
</feature>
<evidence type="ECO:0000256" key="1">
    <source>
        <dbReference type="ARBA" id="ARBA00022515"/>
    </source>
</evidence>
<name>A0A9D9ERP7_9BACT</name>
<keyword evidence="9 12" id="KW-0238">DNA-binding</keyword>
<dbReference type="Pfam" id="PF18319">
    <property type="entry name" value="Zn_ribbon_PriA"/>
    <property type="match status" value="1"/>
</dbReference>
<evidence type="ECO:0000256" key="3">
    <source>
        <dbReference type="ARBA" id="ARBA00022723"/>
    </source>
</evidence>
<dbReference type="Proteomes" id="UP000823661">
    <property type="component" value="Unassembled WGS sequence"/>
</dbReference>
<keyword evidence="13" id="KW-0175">Coiled coil</keyword>
<keyword evidence="7 12" id="KW-0862">Zinc</keyword>
<comment type="catalytic activity">
    <reaction evidence="12">
        <text>Couples ATP hydrolysis with the unwinding of duplex DNA by translocating in the 3'-5' direction.</text>
        <dbReference type="EC" id="5.6.2.4"/>
    </reaction>
</comment>
<feature type="binding site" evidence="12">
    <location>
        <position position="511"/>
    </location>
    <ligand>
        <name>Zn(2+)</name>
        <dbReference type="ChEBI" id="CHEBI:29105"/>
        <label>2</label>
    </ligand>
</feature>
<dbReference type="InterPro" id="IPR011545">
    <property type="entry name" value="DEAD/DEAH_box_helicase_dom"/>
</dbReference>
<keyword evidence="3 12" id="KW-0479">Metal-binding</keyword>
<dbReference type="InterPro" id="IPR041222">
    <property type="entry name" value="PriA_3primeBD"/>
</dbReference>
<dbReference type="HAMAP" id="MF_00983">
    <property type="entry name" value="PriA"/>
    <property type="match status" value="1"/>
</dbReference>
<dbReference type="Pfam" id="PF00270">
    <property type="entry name" value="DEAD"/>
    <property type="match status" value="1"/>
</dbReference>
<feature type="binding site" evidence="12">
    <location>
        <position position="490"/>
    </location>
    <ligand>
        <name>Zn(2+)</name>
        <dbReference type="ChEBI" id="CHEBI:29105"/>
        <label>2</label>
    </ligand>
</feature>
<keyword evidence="8 12" id="KW-0067">ATP-binding</keyword>
<evidence type="ECO:0000313" key="16">
    <source>
        <dbReference type="Proteomes" id="UP000823661"/>
    </source>
</evidence>
<dbReference type="SUPFAM" id="SSF52540">
    <property type="entry name" value="P-loop containing nucleoside triphosphate hydrolases"/>
    <property type="match status" value="1"/>
</dbReference>
<keyword evidence="1 12" id="KW-0639">Primosome</keyword>
<accession>A0A9D9ERP7</accession>
<evidence type="ECO:0000256" key="7">
    <source>
        <dbReference type="ARBA" id="ARBA00022833"/>
    </source>
</evidence>
<comment type="caution">
    <text evidence="15">The sequence shown here is derived from an EMBL/GenBank/DDBJ whole genome shotgun (WGS) entry which is preliminary data.</text>
</comment>
<feature type="coiled-coil region" evidence="13">
    <location>
        <begin position="122"/>
        <end position="202"/>
    </location>
</feature>
<reference evidence="15" key="2">
    <citation type="journal article" date="2021" name="PeerJ">
        <title>Extensive microbial diversity within the chicken gut microbiome revealed by metagenomics and culture.</title>
        <authorList>
            <person name="Gilroy R."/>
            <person name="Ravi A."/>
            <person name="Getino M."/>
            <person name="Pursley I."/>
            <person name="Horton D.L."/>
            <person name="Alikhan N.F."/>
            <person name="Baker D."/>
            <person name="Gharbi K."/>
            <person name="Hall N."/>
            <person name="Watson M."/>
            <person name="Adriaenssens E.M."/>
            <person name="Foster-Nyarko E."/>
            <person name="Jarju S."/>
            <person name="Secka A."/>
            <person name="Antonio M."/>
            <person name="Oren A."/>
            <person name="Chaudhuri R.R."/>
            <person name="La Ragione R."/>
            <person name="Hildebrand F."/>
            <person name="Pallen M.J."/>
        </authorList>
    </citation>
    <scope>NUCLEOTIDE SEQUENCE</scope>
    <source>
        <strain evidence="15">B1-20833</strain>
    </source>
</reference>
<evidence type="ECO:0000256" key="13">
    <source>
        <dbReference type="SAM" id="Coils"/>
    </source>
</evidence>
<dbReference type="InterPro" id="IPR042115">
    <property type="entry name" value="PriA_3primeBD_sf"/>
</dbReference>
<dbReference type="Gene3D" id="3.40.1440.60">
    <property type="entry name" value="PriA, 3(prime) DNA-binding domain"/>
    <property type="match status" value="1"/>
</dbReference>
<keyword evidence="5 12" id="KW-0378">Hydrolase</keyword>
<dbReference type="InterPro" id="IPR001650">
    <property type="entry name" value="Helicase_C-like"/>
</dbReference>
<dbReference type="GO" id="GO:0016787">
    <property type="term" value="F:hydrolase activity"/>
    <property type="evidence" value="ECO:0007669"/>
    <property type="project" value="UniProtKB-KW"/>
</dbReference>
<dbReference type="PANTHER" id="PTHR30580">
    <property type="entry name" value="PRIMOSOMAL PROTEIN N"/>
    <property type="match status" value="1"/>
</dbReference>
<gene>
    <name evidence="12 15" type="primary">priA</name>
    <name evidence="15" type="ORF">IAC06_06005</name>
</gene>
<evidence type="ECO:0000256" key="10">
    <source>
        <dbReference type="ARBA" id="ARBA00023235"/>
    </source>
</evidence>
<keyword evidence="4 12" id="KW-0547">Nucleotide-binding</keyword>
<dbReference type="GO" id="GO:0006310">
    <property type="term" value="P:DNA recombination"/>
    <property type="evidence" value="ECO:0007669"/>
    <property type="project" value="InterPro"/>
</dbReference>
<dbReference type="SMART" id="SM00490">
    <property type="entry name" value="HELICc"/>
    <property type="match status" value="1"/>
</dbReference>
<dbReference type="AlphaFoldDB" id="A0A9D9ERP7"/>
<dbReference type="GO" id="GO:0006269">
    <property type="term" value="P:DNA replication, synthesis of primer"/>
    <property type="evidence" value="ECO:0007669"/>
    <property type="project" value="UniProtKB-KW"/>
</dbReference>
<dbReference type="GO" id="GO:0003677">
    <property type="term" value="F:DNA binding"/>
    <property type="evidence" value="ECO:0007669"/>
    <property type="project" value="UniProtKB-UniRule"/>
</dbReference>
<comment type="cofactor">
    <cofactor evidence="12">
        <name>Zn(2+)</name>
        <dbReference type="ChEBI" id="CHEBI:29105"/>
    </cofactor>
    <text evidence="12">Binds 2 zinc ions per subunit.</text>
</comment>
<dbReference type="PROSITE" id="PS51192">
    <property type="entry name" value="HELICASE_ATP_BIND_1"/>
    <property type="match status" value="1"/>
</dbReference>
<protein>
    <recommendedName>
        <fullName evidence="12">Replication restart protein PriA</fullName>
    </recommendedName>
    <alternativeName>
        <fullName evidence="12">ATP-dependent DNA helicase PriA</fullName>
        <ecNumber evidence="12">5.6.2.4</ecNumber>
    </alternativeName>
    <alternativeName>
        <fullName evidence="12">DNA 3'-5' helicase PriA</fullName>
    </alternativeName>
</protein>
<evidence type="ECO:0000256" key="12">
    <source>
        <dbReference type="HAMAP-Rule" id="MF_00983"/>
    </source>
</evidence>
<dbReference type="InterPro" id="IPR040498">
    <property type="entry name" value="PriA_CRR"/>
</dbReference>
<dbReference type="Gene3D" id="3.40.50.300">
    <property type="entry name" value="P-loop containing nucleotide triphosphate hydrolases"/>
    <property type="match status" value="2"/>
</dbReference>
<dbReference type="InterPro" id="IPR027417">
    <property type="entry name" value="P-loop_NTPase"/>
</dbReference>
<feature type="binding site" evidence="12">
    <location>
        <position position="493"/>
    </location>
    <ligand>
        <name>Zn(2+)</name>
        <dbReference type="ChEBI" id="CHEBI:29105"/>
        <label>2</label>
    </ligand>
</feature>
<reference evidence="15" key="1">
    <citation type="submission" date="2020-10" db="EMBL/GenBank/DDBJ databases">
        <authorList>
            <person name="Gilroy R."/>
        </authorList>
    </citation>
    <scope>NUCLEOTIDE SEQUENCE</scope>
    <source>
        <strain evidence="15">B1-20833</strain>
    </source>
</reference>
<dbReference type="GO" id="GO:1990077">
    <property type="term" value="C:primosome complex"/>
    <property type="evidence" value="ECO:0007669"/>
    <property type="project" value="UniProtKB-UniRule"/>
</dbReference>
<feature type="binding site" evidence="12">
    <location>
        <position position="508"/>
    </location>
    <ligand>
        <name>Zn(2+)</name>
        <dbReference type="ChEBI" id="CHEBI:29105"/>
        <label>2</label>
    </ligand>
</feature>
<dbReference type="GO" id="GO:0006302">
    <property type="term" value="P:double-strand break repair"/>
    <property type="evidence" value="ECO:0007669"/>
    <property type="project" value="InterPro"/>
</dbReference>
<dbReference type="InterPro" id="IPR014001">
    <property type="entry name" value="Helicase_ATP-bd"/>
</dbReference>
<feature type="binding site" evidence="12">
    <location>
        <position position="484"/>
    </location>
    <ligand>
        <name>Zn(2+)</name>
        <dbReference type="ChEBI" id="CHEBI:29105"/>
        <label>1</label>
    </ligand>
</feature>
<keyword evidence="10 12" id="KW-0413">Isomerase</keyword>
<dbReference type="PANTHER" id="PTHR30580:SF0">
    <property type="entry name" value="PRIMOSOMAL PROTEIN N"/>
    <property type="match status" value="1"/>
</dbReference>
<dbReference type="EC" id="5.6.2.4" evidence="12"/>
<feature type="binding site" evidence="12">
    <location>
        <position position="521"/>
    </location>
    <ligand>
        <name>Zn(2+)</name>
        <dbReference type="ChEBI" id="CHEBI:29105"/>
        <label>1</label>
    </ligand>
</feature>
<keyword evidence="6 12" id="KW-0347">Helicase</keyword>
<dbReference type="Pfam" id="PF00271">
    <property type="entry name" value="Helicase_C"/>
    <property type="match status" value="1"/>
</dbReference>
<evidence type="ECO:0000256" key="8">
    <source>
        <dbReference type="ARBA" id="ARBA00022840"/>
    </source>
</evidence>
<dbReference type="Pfam" id="PF17764">
    <property type="entry name" value="PriA_3primeBD"/>
    <property type="match status" value="1"/>
</dbReference>
<sequence>MDRITYISVILPLKLEWEPCYRTDIEDIRPGQRVKVLFAGKEYIGAVSAVGIEPQVAPARIMQIISREEKLDDILPEEIRFWRALAEYYMCTVGEVYRTAYPGGKIFSEEIRARKNEALLARQERQREIQARKEEAARARAEKAMARLSEKRCRLRETLERKKQMLEKCRDTGRREKILSWIDSLEEQIRNVETVLQKASEDAMSGGTAAASDSLPAGTLPHEDTAEVSGTGIVLSGPQRDAENEIRDAFRQGKTVLLNGVTGSGKTEIYISLASETLKKGMDVLYLVPEKAMGRQLEERLRGYFGEGLLLFHSGVGASRKTEVADRIRSAGRQSCIVLGTRSAIFLPHRSLGLVIVDEEHDTSYKQDSPAPRYNGRDAAIMLASVQGKGCNVIIGSATPSLESIYNCRSGKFREVRLDSRYYGGTGAEVMIIDTVAERRKKGMVGTFSRKLIDSIQSALVRGGQVMLLRTRRGYSPVLQCSECGYIPKCPKCNVSLTYHKDSGRIICHHCGYRTLRPDKCPECGGSLTGLGTGTQKIEEEAAALFPAARIARLDSDTAQRAGFEAGTIKAFSKGEIDILIGTQIVAKGFDFGRLSLVAVLQADTLLGVQDFRADEKAFQILEQFKGRSGRRGDRGTFIIQTAQPDHPVYRALQKNSEAPEQEFCSGLLAEREEFGYPPYTRIIDITLKDRIEDRAARMADALTDCLYGFNVTGPYVPSTGRSAEGYIRAVRISLPKDRTLADRKRLLLKSLDAFETRQRYTGHITVNVDPA</sequence>
<evidence type="ECO:0000256" key="2">
    <source>
        <dbReference type="ARBA" id="ARBA00022705"/>
    </source>
</evidence>
<evidence type="ECO:0000256" key="5">
    <source>
        <dbReference type="ARBA" id="ARBA00022801"/>
    </source>
</evidence>
<dbReference type="NCBIfam" id="TIGR00595">
    <property type="entry name" value="priA"/>
    <property type="match status" value="1"/>
</dbReference>
<dbReference type="GO" id="GO:0008270">
    <property type="term" value="F:zinc ion binding"/>
    <property type="evidence" value="ECO:0007669"/>
    <property type="project" value="UniProtKB-UniRule"/>
</dbReference>
<dbReference type="GO" id="GO:0043138">
    <property type="term" value="F:3'-5' DNA helicase activity"/>
    <property type="evidence" value="ECO:0007669"/>
    <property type="project" value="UniProtKB-EC"/>
</dbReference>
<comment type="function">
    <text evidence="12">Initiates the restart of stalled replication forks, which reloads the replicative helicase on sites other than the origin of replication. Recognizes and binds to abandoned replication forks and remodels them to uncover a helicase loading site. Promotes assembly of the primosome at these replication forks.</text>
</comment>
<dbReference type="GO" id="GO:0006270">
    <property type="term" value="P:DNA replication initiation"/>
    <property type="evidence" value="ECO:0007669"/>
    <property type="project" value="TreeGrafter"/>
</dbReference>
<dbReference type="SMART" id="SM00487">
    <property type="entry name" value="DEXDc"/>
    <property type="match status" value="1"/>
</dbReference>
<evidence type="ECO:0000256" key="11">
    <source>
        <dbReference type="ARBA" id="ARBA00048988"/>
    </source>
</evidence>
<keyword evidence="2 12" id="KW-0235">DNA replication</keyword>
<organism evidence="15 16">
    <name type="scientific">Candidatus Cryptobacteroides intestinavium</name>
    <dbReference type="NCBI Taxonomy" id="2840766"/>
    <lineage>
        <taxon>Bacteria</taxon>
        <taxon>Pseudomonadati</taxon>
        <taxon>Bacteroidota</taxon>
        <taxon>Bacteroidia</taxon>
        <taxon>Bacteroidales</taxon>
        <taxon>Candidatus Cryptobacteroides</taxon>
    </lineage>
</organism>
<dbReference type="EMBL" id="JADIMI010000060">
    <property type="protein sequence ID" value="MBO8452419.1"/>
    <property type="molecule type" value="Genomic_DNA"/>
</dbReference>
<evidence type="ECO:0000256" key="6">
    <source>
        <dbReference type="ARBA" id="ARBA00022806"/>
    </source>
</evidence>
<evidence type="ECO:0000313" key="15">
    <source>
        <dbReference type="EMBL" id="MBO8452419.1"/>
    </source>
</evidence>
<feature type="domain" description="Helicase ATP-binding" evidence="14">
    <location>
        <begin position="247"/>
        <end position="418"/>
    </location>
</feature>
<dbReference type="GO" id="GO:0005524">
    <property type="term" value="F:ATP binding"/>
    <property type="evidence" value="ECO:0007669"/>
    <property type="project" value="UniProtKB-UniRule"/>
</dbReference>